<proteinExistence type="predicted"/>
<evidence type="ECO:0008006" key="3">
    <source>
        <dbReference type="Google" id="ProtNLM"/>
    </source>
</evidence>
<dbReference type="Pfam" id="PF05942">
    <property type="entry name" value="PaREP1"/>
    <property type="match status" value="1"/>
</dbReference>
<evidence type="ECO:0000313" key="1">
    <source>
        <dbReference type="EMBL" id="BDR92940.1"/>
    </source>
</evidence>
<protein>
    <recommendedName>
        <fullName evidence="3">PaREP1 family protein</fullName>
    </recommendedName>
</protein>
<dbReference type="EMBL" id="AP026830">
    <property type="protein sequence ID" value="BDR92940.1"/>
    <property type="molecule type" value="Genomic_DNA"/>
</dbReference>
<keyword evidence="2" id="KW-1185">Reference proteome</keyword>
<organism evidence="1 2">
    <name type="scientific">Vulcanisaeta souniana JCM 11219</name>
    <dbReference type="NCBI Taxonomy" id="1293586"/>
    <lineage>
        <taxon>Archaea</taxon>
        <taxon>Thermoproteota</taxon>
        <taxon>Thermoprotei</taxon>
        <taxon>Thermoproteales</taxon>
        <taxon>Thermoproteaceae</taxon>
        <taxon>Vulcanisaeta</taxon>
    </lineage>
</organism>
<dbReference type="Proteomes" id="UP001060771">
    <property type="component" value="Chromosome"/>
</dbReference>
<accession>A0ABM8BPQ3</accession>
<dbReference type="InterPro" id="IPR010268">
    <property type="entry name" value="PaREP1"/>
</dbReference>
<reference evidence="2" key="1">
    <citation type="submission" date="2022-09" db="EMBL/GenBank/DDBJ databases">
        <title>Complete genome sequence of Vulcanisaeta souniana.</title>
        <authorList>
            <person name="Kato S."/>
            <person name="Itoh T."/>
            <person name="Ohkuma M."/>
        </authorList>
    </citation>
    <scope>NUCLEOTIDE SEQUENCE [LARGE SCALE GENOMIC DNA]</scope>
    <source>
        <strain evidence="2">JCM 11219</strain>
    </source>
</reference>
<evidence type="ECO:0000313" key="2">
    <source>
        <dbReference type="Proteomes" id="UP001060771"/>
    </source>
</evidence>
<name>A0ABM8BPQ3_9CREN</name>
<gene>
    <name evidence="1" type="ORF">Vsou_20330</name>
</gene>
<sequence>MNKGIYSHAQAPSRLEMEEPIVHPWKDINKYIETRAKETLYELELAEEFLKNGLYRNAAGKAFQGWKAVLAVLAANSRSELAGEFRGFVRLKERVRVEAG</sequence>